<dbReference type="STRING" id="35622.SAMN04489764_4011"/>
<proteinExistence type="predicted"/>
<dbReference type="Pfam" id="PF06224">
    <property type="entry name" value="AlkZ-like"/>
    <property type="match status" value="1"/>
</dbReference>
<evidence type="ECO:0000256" key="1">
    <source>
        <dbReference type="SAM" id="MobiDB-lite"/>
    </source>
</evidence>
<sequence length="399" mass="44572">MRPNGPSRKTSPPTGMIDGMPTIPLRVLNRTLLQRQLLAERTTRSPLEVIRHLVAVQGQEPNWPYVGLWTRVAGFRHDDLAALLRERRVVRATMLRRTIHLAAPEDYRWLWPSVRPVVRAALRTARYAEQIAGLDPDEIGETADKLLAGRTLSRKELGRLLAEHYPGRHAGRLAEVAETVLSLVHAPAAGAWGGWSTRTGIQVTRLADWAGTTVHERPMLETMIERYLAAFGPAGVMDIQAWSGVTRLRDVVDGMRPRLRVLRAEDGRELFDLPDAALADPDLPAPVRFLPAFDNAVLGYRDRTRVIAEEDGRRFAEIASAGVPLFLVDGFAAGTWWLRRRTLLAVPFRPLPSAAEQAVEEEARRLLPFVFPGEEEATVAFAEEGSLPLNRLQIMMGRD</sequence>
<dbReference type="Proteomes" id="UP000217103">
    <property type="component" value="Unassembled WGS sequence"/>
</dbReference>
<name>A0A1H1H2T8_9ACTN</name>
<dbReference type="PANTHER" id="PTHR38479">
    <property type="entry name" value="LMO0824 PROTEIN"/>
    <property type="match status" value="1"/>
</dbReference>
<dbReference type="PANTHER" id="PTHR38479:SF2">
    <property type="entry name" value="WINGED HELIX DNA-BINDING DOMAIN-CONTAINING PROTEIN"/>
    <property type="match status" value="1"/>
</dbReference>
<keyword evidence="2" id="KW-0238">DNA-binding</keyword>
<feature type="region of interest" description="Disordered" evidence="1">
    <location>
        <begin position="1"/>
        <end position="20"/>
    </location>
</feature>
<gene>
    <name evidence="2" type="ORF">SAMN04489764_4011</name>
</gene>
<dbReference type="AlphaFoldDB" id="A0A1H1H2T8"/>
<dbReference type="EMBL" id="FNKK01000002">
    <property type="protein sequence ID" value="SDR19691.1"/>
    <property type="molecule type" value="Genomic_DNA"/>
</dbReference>
<protein>
    <submittedName>
        <fullName evidence="2">Winged helix DNA-binding domain-containing protein</fullName>
    </submittedName>
</protein>
<dbReference type="GO" id="GO:0003677">
    <property type="term" value="F:DNA binding"/>
    <property type="evidence" value="ECO:0007669"/>
    <property type="project" value="UniProtKB-KW"/>
</dbReference>
<reference evidence="2 3" key="1">
    <citation type="submission" date="2016-10" db="EMBL/GenBank/DDBJ databases">
        <authorList>
            <person name="de Groot N.N."/>
        </authorList>
    </citation>
    <scope>NUCLEOTIDE SEQUENCE [LARGE SCALE GENOMIC DNA]</scope>
    <source>
        <strain evidence="2 3">DSM 43794</strain>
    </source>
</reference>
<dbReference type="InterPro" id="IPR009351">
    <property type="entry name" value="AlkZ-like"/>
</dbReference>
<keyword evidence="3" id="KW-1185">Reference proteome</keyword>
<accession>A0A1H1H2T8</accession>
<organism evidence="2 3">
    <name type="scientific">Thermostaphylospora chromogena</name>
    <dbReference type="NCBI Taxonomy" id="35622"/>
    <lineage>
        <taxon>Bacteria</taxon>
        <taxon>Bacillati</taxon>
        <taxon>Actinomycetota</taxon>
        <taxon>Actinomycetes</taxon>
        <taxon>Streptosporangiales</taxon>
        <taxon>Thermomonosporaceae</taxon>
        <taxon>Thermostaphylospora</taxon>
    </lineage>
</organism>
<evidence type="ECO:0000313" key="2">
    <source>
        <dbReference type="EMBL" id="SDR19691.1"/>
    </source>
</evidence>
<evidence type="ECO:0000313" key="3">
    <source>
        <dbReference type="Proteomes" id="UP000217103"/>
    </source>
</evidence>